<sequence>MASAIKGKILAVIGDEDTVVGFLLGGVGELNKARKPNYLIVDKQTGIAGPFSSTDFPHVRTTNGGVRKLLKPRTTLRIVARTWIELEIVCEERSVAFVRRVWLKTDRRRGATHPHVE</sequence>
<dbReference type="Proteomes" id="UP001331761">
    <property type="component" value="Unassembled WGS sequence"/>
</dbReference>
<evidence type="ECO:0000256" key="4">
    <source>
        <dbReference type="ARBA" id="ARBA00023065"/>
    </source>
</evidence>
<evidence type="ECO:0000256" key="3">
    <source>
        <dbReference type="ARBA" id="ARBA00022781"/>
    </source>
</evidence>
<dbReference type="Pfam" id="PF01990">
    <property type="entry name" value="ATP-synt_F"/>
    <property type="match status" value="1"/>
</dbReference>
<protein>
    <recommendedName>
        <fullName evidence="7">V-type proton ATPase subunit F</fullName>
    </recommendedName>
</protein>
<keyword evidence="2" id="KW-0813">Transport</keyword>
<proteinExistence type="inferred from homology"/>
<dbReference type="AlphaFoldDB" id="A0AAN8EZU8"/>
<gene>
    <name evidence="5" type="ORF">GCK32_003668</name>
</gene>
<comment type="similarity">
    <text evidence="1">Belongs to the V-ATPase F subunit family.</text>
</comment>
<dbReference type="Gene3D" id="3.40.50.10580">
    <property type="entry name" value="ATPase, V1 complex, subunit F"/>
    <property type="match status" value="1"/>
</dbReference>
<evidence type="ECO:0000256" key="2">
    <source>
        <dbReference type="ARBA" id="ARBA00022448"/>
    </source>
</evidence>
<dbReference type="EMBL" id="WIXE01025075">
    <property type="protein sequence ID" value="KAK5965037.1"/>
    <property type="molecule type" value="Genomic_DNA"/>
</dbReference>
<name>A0AAN8EZU8_TRICO</name>
<dbReference type="GO" id="GO:0016020">
    <property type="term" value="C:membrane"/>
    <property type="evidence" value="ECO:0007669"/>
    <property type="project" value="TreeGrafter"/>
</dbReference>
<keyword evidence="3" id="KW-0375">Hydrogen ion transport</keyword>
<dbReference type="InterPro" id="IPR008218">
    <property type="entry name" value="ATPase_V1-cplx_f_g_su"/>
</dbReference>
<dbReference type="GO" id="GO:0034220">
    <property type="term" value="P:monoatomic ion transmembrane transport"/>
    <property type="evidence" value="ECO:0007669"/>
    <property type="project" value="InterPro"/>
</dbReference>
<keyword evidence="6" id="KW-1185">Reference proteome</keyword>
<accession>A0AAN8EZU8</accession>
<evidence type="ECO:0000313" key="5">
    <source>
        <dbReference type="EMBL" id="KAK5965037.1"/>
    </source>
</evidence>
<dbReference type="InterPro" id="IPR036906">
    <property type="entry name" value="ATPase_V1_fsu_sf"/>
</dbReference>
<reference evidence="5 6" key="1">
    <citation type="submission" date="2019-10" db="EMBL/GenBank/DDBJ databases">
        <title>Assembly and Annotation for the nematode Trichostrongylus colubriformis.</title>
        <authorList>
            <person name="Martin J."/>
        </authorList>
    </citation>
    <scope>NUCLEOTIDE SEQUENCE [LARGE SCALE GENOMIC DNA]</scope>
    <source>
        <strain evidence="5">G859</strain>
        <tissue evidence="5">Whole worm</tissue>
    </source>
</reference>
<dbReference type="PANTHER" id="PTHR13861">
    <property type="entry name" value="VACUOLAR ATP SYNTHASE SUBUNIT F"/>
    <property type="match status" value="1"/>
</dbReference>
<comment type="caution">
    <text evidence="5">The sequence shown here is derived from an EMBL/GenBank/DDBJ whole genome shotgun (WGS) entry which is preliminary data.</text>
</comment>
<evidence type="ECO:0000313" key="6">
    <source>
        <dbReference type="Proteomes" id="UP001331761"/>
    </source>
</evidence>
<evidence type="ECO:0000256" key="1">
    <source>
        <dbReference type="ARBA" id="ARBA00010148"/>
    </source>
</evidence>
<evidence type="ECO:0008006" key="7">
    <source>
        <dbReference type="Google" id="ProtNLM"/>
    </source>
</evidence>
<organism evidence="5 6">
    <name type="scientific">Trichostrongylus colubriformis</name>
    <name type="common">Black scour worm</name>
    <dbReference type="NCBI Taxonomy" id="6319"/>
    <lineage>
        <taxon>Eukaryota</taxon>
        <taxon>Metazoa</taxon>
        <taxon>Ecdysozoa</taxon>
        <taxon>Nematoda</taxon>
        <taxon>Chromadorea</taxon>
        <taxon>Rhabditida</taxon>
        <taxon>Rhabditina</taxon>
        <taxon>Rhabditomorpha</taxon>
        <taxon>Strongyloidea</taxon>
        <taxon>Trichostrongylidae</taxon>
        <taxon>Trichostrongylus</taxon>
    </lineage>
</organism>
<dbReference type="PANTHER" id="PTHR13861:SF2">
    <property type="entry name" value="V-TYPE PROTON ATPASE SUBUNIT F"/>
    <property type="match status" value="1"/>
</dbReference>
<keyword evidence="4" id="KW-0406">Ion transport</keyword>